<evidence type="ECO:0000256" key="6">
    <source>
        <dbReference type="SAM" id="Phobius"/>
    </source>
</evidence>
<evidence type="ECO:0008006" key="9">
    <source>
        <dbReference type="Google" id="ProtNLM"/>
    </source>
</evidence>
<organism evidence="7 8">
    <name type="scientific">Marinobacterium lacunae</name>
    <dbReference type="NCBI Taxonomy" id="1232683"/>
    <lineage>
        <taxon>Bacteria</taxon>
        <taxon>Pseudomonadati</taxon>
        <taxon>Pseudomonadota</taxon>
        <taxon>Gammaproteobacteria</taxon>
        <taxon>Oceanospirillales</taxon>
        <taxon>Oceanospirillaceae</taxon>
        <taxon>Marinobacterium</taxon>
    </lineage>
</organism>
<feature type="transmembrane region" description="Helical" evidence="6">
    <location>
        <begin position="6"/>
        <end position="28"/>
    </location>
</feature>
<evidence type="ECO:0000256" key="2">
    <source>
        <dbReference type="ARBA" id="ARBA00022475"/>
    </source>
</evidence>
<feature type="transmembrane region" description="Helical" evidence="6">
    <location>
        <begin position="109"/>
        <end position="133"/>
    </location>
</feature>
<dbReference type="PATRIC" id="fig|1232683.4.peg.2131"/>
<keyword evidence="5 6" id="KW-0472">Membrane</keyword>
<dbReference type="GO" id="GO:0015171">
    <property type="term" value="F:amino acid transmembrane transporter activity"/>
    <property type="evidence" value="ECO:0007669"/>
    <property type="project" value="TreeGrafter"/>
</dbReference>
<protein>
    <recommendedName>
        <fullName evidence="9">Threonine efflux protein</fullName>
    </recommendedName>
</protein>
<evidence type="ECO:0000256" key="4">
    <source>
        <dbReference type="ARBA" id="ARBA00022989"/>
    </source>
</evidence>
<name>A0A081FYW1_9GAMM</name>
<evidence type="ECO:0000313" key="7">
    <source>
        <dbReference type="EMBL" id="KEA63716.1"/>
    </source>
</evidence>
<dbReference type="Pfam" id="PF01810">
    <property type="entry name" value="LysE"/>
    <property type="match status" value="1"/>
</dbReference>
<dbReference type="OrthoDB" id="9804822at2"/>
<dbReference type="PANTHER" id="PTHR30086:SF20">
    <property type="entry name" value="ARGININE EXPORTER PROTEIN ARGO-RELATED"/>
    <property type="match status" value="1"/>
</dbReference>
<dbReference type="RefSeq" id="WP_036187675.1">
    <property type="nucleotide sequence ID" value="NZ_JMQN01000030.1"/>
</dbReference>
<dbReference type="Proteomes" id="UP000028252">
    <property type="component" value="Unassembled WGS sequence"/>
</dbReference>
<reference evidence="7 8" key="1">
    <citation type="submission" date="2014-04" db="EMBL/GenBank/DDBJ databases">
        <title>Marinobacterium kochiensis sp. nov., isolated from sediment sample collected from Kochi backwaters in Kerala, India.</title>
        <authorList>
            <person name="Singh A."/>
            <person name="Pinnaka A.K."/>
        </authorList>
    </citation>
    <scope>NUCLEOTIDE SEQUENCE [LARGE SCALE GENOMIC DNA]</scope>
    <source>
        <strain evidence="7 8">AK27</strain>
    </source>
</reference>
<dbReference type="InterPro" id="IPR001123">
    <property type="entry name" value="LeuE-type"/>
</dbReference>
<dbReference type="eggNOG" id="COG1280">
    <property type="taxonomic scope" value="Bacteria"/>
</dbReference>
<proteinExistence type="predicted"/>
<keyword evidence="8" id="KW-1185">Reference proteome</keyword>
<evidence type="ECO:0000256" key="3">
    <source>
        <dbReference type="ARBA" id="ARBA00022692"/>
    </source>
</evidence>
<dbReference type="PIRSF" id="PIRSF006324">
    <property type="entry name" value="LeuE"/>
    <property type="match status" value="1"/>
</dbReference>
<evidence type="ECO:0000256" key="1">
    <source>
        <dbReference type="ARBA" id="ARBA00004651"/>
    </source>
</evidence>
<accession>A0A081FYW1</accession>
<evidence type="ECO:0000256" key="5">
    <source>
        <dbReference type="ARBA" id="ARBA00023136"/>
    </source>
</evidence>
<comment type="caution">
    <text evidence="7">The sequence shown here is derived from an EMBL/GenBank/DDBJ whole genome shotgun (WGS) entry which is preliminary data.</text>
</comment>
<dbReference type="EMBL" id="JMQN01000030">
    <property type="protein sequence ID" value="KEA63716.1"/>
    <property type="molecule type" value="Genomic_DNA"/>
</dbReference>
<sequence>MSIESAISFLIAIFIFGITPGPGVFALIARALQRGSWSCVPLAVGMIVSDMIYLVLACLGLAALATHWGEVFTAIRLLGAAYLCYLGWKMWTAPVVQASEDASAGRRDALHAFIQGFLISASNPKVILFYIAFLPTFMDVTVLSSEGIAIASLLTFVGLLAGLMLIAFSAAQARRYLRSPKAVKGMNRTSGSIMAMAGVYLATRH</sequence>
<feature type="transmembrane region" description="Helical" evidence="6">
    <location>
        <begin position="40"/>
        <end position="65"/>
    </location>
</feature>
<comment type="subcellular location">
    <subcellularLocation>
        <location evidence="1">Cell membrane</location>
        <topology evidence="1">Multi-pass membrane protein</topology>
    </subcellularLocation>
</comment>
<gene>
    <name evidence="7" type="ORF">ADIMK_2172</name>
</gene>
<feature type="transmembrane region" description="Helical" evidence="6">
    <location>
        <begin position="148"/>
        <end position="171"/>
    </location>
</feature>
<dbReference type="STRING" id="1232683.ADIMK_2172"/>
<dbReference type="GO" id="GO:0005886">
    <property type="term" value="C:plasma membrane"/>
    <property type="evidence" value="ECO:0007669"/>
    <property type="project" value="UniProtKB-SubCell"/>
</dbReference>
<keyword evidence="2" id="KW-1003">Cell membrane</keyword>
<evidence type="ECO:0000313" key="8">
    <source>
        <dbReference type="Proteomes" id="UP000028252"/>
    </source>
</evidence>
<keyword evidence="4 6" id="KW-1133">Transmembrane helix</keyword>
<keyword evidence="3 6" id="KW-0812">Transmembrane</keyword>
<dbReference type="AlphaFoldDB" id="A0A081FYW1"/>
<dbReference type="PANTHER" id="PTHR30086">
    <property type="entry name" value="ARGININE EXPORTER PROTEIN ARGO"/>
    <property type="match status" value="1"/>
</dbReference>